<evidence type="ECO:0000256" key="1">
    <source>
        <dbReference type="SAM" id="MobiDB-lite"/>
    </source>
</evidence>
<protein>
    <recommendedName>
        <fullName evidence="5">Pentapeptide MXKDX repeat protein</fullName>
    </recommendedName>
</protein>
<feature type="region of interest" description="Disordered" evidence="1">
    <location>
        <begin position="65"/>
        <end position="87"/>
    </location>
</feature>
<feature type="signal peptide" evidence="2">
    <location>
        <begin position="1"/>
        <end position="26"/>
    </location>
</feature>
<sequence length="87" mass="9447">MKTVATLAVILFAVGTGLALGPVARAQDTPTPSTPQTGDHGMMSGDMKAMMGMMGQMNQMMENCNRMMQSKNDRRDEKNPTQKDRPG</sequence>
<accession>K8NWJ2</accession>
<feature type="compositionally biased region" description="Basic and acidic residues" evidence="1">
    <location>
        <begin position="71"/>
        <end position="87"/>
    </location>
</feature>
<dbReference type="AlphaFoldDB" id="K8NWJ2"/>
<gene>
    <name evidence="3" type="ORF">HMPREF9696_03996</name>
</gene>
<evidence type="ECO:0000313" key="3">
    <source>
        <dbReference type="EMBL" id="EKS31775.1"/>
    </source>
</evidence>
<reference evidence="3 4" key="1">
    <citation type="submission" date="2012-04" db="EMBL/GenBank/DDBJ databases">
        <title>The Genome Sequence of Afipia clevelandensis ATCC 49720.</title>
        <authorList>
            <consortium name="The Broad Institute Genome Sequencing Platform"/>
            <person name="Earl A."/>
            <person name="Ward D."/>
            <person name="Feldgarden M."/>
            <person name="Gevers D."/>
            <person name="Huys G."/>
            <person name="Walker B."/>
            <person name="Young S.K."/>
            <person name="Zeng Q."/>
            <person name="Gargeya S."/>
            <person name="Fitzgerald M."/>
            <person name="Haas B."/>
            <person name="Abouelleil A."/>
            <person name="Alvarado L."/>
            <person name="Arachchi H.M."/>
            <person name="Berlin A."/>
            <person name="Chapman S.B."/>
            <person name="Goldberg J."/>
            <person name="Griggs A."/>
            <person name="Gujja S."/>
            <person name="Hansen M."/>
            <person name="Howarth C."/>
            <person name="Imamovic A."/>
            <person name="Larimer J."/>
            <person name="McCowen C."/>
            <person name="Montmayeur A."/>
            <person name="Murphy C."/>
            <person name="Neiman D."/>
            <person name="Pearson M."/>
            <person name="Priest M."/>
            <person name="Roberts A."/>
            <person name="Saif S."/>
            <person name="Shea T."/>
            <person name="Sisk P."/>
            <person name="Sykes S."/>
            <person name="Wortman J."/>
            <person name="Nusbaum C."/>
            <person name="Birren B."/>
        </authorList>
    </citation>
    <scope>NUCLEOTIDE SEQUENCE [LARGE SCALE GENOMIC DNA]</scope>
    <source>
        <strain evidence="3 4">ATCC 49720</strain>
    </source>
</reference>
<feature type="compositionally biased region" description="Polar residues" evidence="1">
    <location>
        <begin position="28"/>
        <end position="37"/>
    </location>
</feature>
<evidence type="ECO:0008006" key="5">
    <source>
        <dbReference type="Google" id="ProtNLM"/>
    </source>
</evidence>
<comment type="caution">
    <text evidence="3">The sequence shown here is derived from an EMBL/GenBank/DDBJ whole genome shotgun (WGS) entry which is preliminary data.</text>
</comment>
<dbReference type="PATRIC" id="fig|883079.3.peg.4081"/>
<dbReference type="HOGENOM" id="CLU_2451615_0_0_5"/>
<feature type="chain" id="PRO_5003921746" description="Pentapeptide MXKDX repeat protein" evidence="2">
    <location>
        <begin position="27"/>
        <end position="87"/>
    </location>
</feature>
<dbReference type="RefSeq" id="WP_002714866.1">
    <property type="nucleotide sequence ID" value="NZ_KB375281.1"/>
</dbReference>
<keyword evidence="4" id="KW-1185">Reference proteome</keyword>
<evidence type="ECO:0000313" key="4">
    <source>
        <dbReference type="Proteomes" id="UP000001095"/>
    </source>
</evidence>
<dbReference type="Proteomes" id="UP000001095">
    <property type="component" value="Unassembled WGS sequence"/>
</dbReference>
<keyword evidence="2" id="KW-0732">Signal</keyword>
<feature type="region of interest" description="Disordered" evidence="1">
    <location>
        <begin position="23"/>
        <end position="46"/>
    </location>
</feature>
<proteinExistence type="predicted"/>
<name>K8NWJ2_9BRAD</name>
<dbReference type="EMBL" id="AGWY01000018">
    <property type="protein sequence ID" value="EKS31775.1"/>
    <property type="molecule type" value="Genomic_DNA"/>
</dbReference>
<organism evidence="3 4">
    <name type="scientific">Afipia clevelandensis ATCC 49720</name>
    <dbReference type="NCBI Taxonomy" id="883079"/>
    <lineage>
        <taxon>Bacteria</taxon>
        <taxon>Pseudomonadati</taxon>
        <taxon>Pseudomonadota</taxon>
        <taxon>Alphaproteobacteria</taxon>
        <taxon>Hyphomicrobiales</taxon>
        <taxon>Nitrobacteraceae</taxon>
        <taxon>Afipia</taxon>
    </lineage>
</organism>
<evidence type="ECO:0000256" key="2">
    <source>
        <dbReference type="SAM" id="SignalP"/>
    </source>
</evidence>